<dbReference type="AlphaFoldDB" id="A0AAW2DLZ6"/>
<dbReference type="Proteomes" id="UP001459277">
    <property type="component" value="Unassembled WGS sequence"/>
</dbReference>
<accession>A0AAW2DLZ6</accession>
<sequence>MASIKIAFLTKHKFLVRDKQYGHVVKKKKKNTTLGRKDPTTFGQPINFKVQVDIAWHTRVGLCWPCEFPVRLWELLTPAIVGSTLYCL</sequence>
<evidence type="ECO:0000313" key="1">
    <source>
        <dbReference type="EMBL" id="KAL0011715.1"/>
    </source>
</evidence>
<organism evidence="1 2">
    <name type="scientific">Lithocarpus litseifolius</name>
    <dbReference type="NCBI Taxonomy" id="425828"/>
    <lineage>
        <taxon>Eukaryota</taxon>
        <taxon>Viridiplantae</taxon>
        <taxon>Streptophyta</taxon>
        <taxon>Embryophyta</taxon>
        <taxon>Tracheophyta</taxon>
        <taxon>Spermatophyta</taxon>
        <taxon>Magnoliopsida</taxon>
        <taxon>eudicotyledons</taxon>
        <taxon>Gunneridae</taxon>
        <taxon>Pentapetalae</taxon>
        <taxon>rosids</taxon>
        <taxon>fabids</taxon>
        <taxon>Fagales</taxon>
        <taxon>Fagaceae</taxon>
        <taxon>Lithocarpus</taxon>
    </lineage>
</organism>
<name>A0AAW2DLZ6_9ROSI</name>
<keyword evidence="2" id="KW-1185">Reference proteome</keyword>
<comment type="caution">
    <text evidence="1">The sequence shown here is derived from an EMBL/GenBank/DDBJ whole genome shotgun (WGS) entry which is preliminary data.</text>
</comment>
<evidence type="ECO:0000313" key="2">
    <source>
        <dbReference type="Proteomes" id="UP001459277"/>
    </source>
</evidence>
<gene>
    <name evidence="1" type="ORF">SO802_006823</name>
</gene>
<dbReference type="EMBL" id="JAZDWU010000002">
    <property type="protein sequence ID" value="KAL0011715.1"/>
    <property type="molecule type" value="Genomic_DNA"/>
</dbReference>
<proteinExistence type="predicted"/>
<reference evidence="1 2" key="1">
    <citation type="submission" date="2024-01" db="EMBL/GenBank/DDBJ databases">
        <title>A telomere-to-telomere, gap-free genome of sweet tea (Lithocarpus litseifolius).</title>
        <authorList>
            <person name="Zhou J."/>
        </authorList>
    </citation>
    <scope>NUCLEOTIDE SEQUENCE [LARGE SCALE GENOMIC DNA]</scope>
    <source>
        <strain evidence="1">Zhou-2022a</strain>
        <tissue evidence="1">Leaf</tissue>
    </source>
</reference>
<protein>
    <submittedName>
        <fullName evidence="1">Uncharacterized protein</fullName>
    </submittedName>
</protein>